<reference evidence="2 3" key="2">
    <citation type="journal article" date="2021" name="Curr. Genet.">
        <title>Genetic response to nitrogen starvation in the aggressive Eucalyptus foliar pathogen Teratosphaeria destructans.</title>
        <authorList>
            <person name="Havenga M."/>
            <person name="Wingfield B.D."/>
            <person name="Wingfield M.J."/>
            <person name="Dreyer L.L."/>
            <person name="Roets F."/>
            <person name="Aylward J."/>
        </authorList>
    </citation>
    <scope>NUCLEOTIDE SEQUENCE [LARGE SCALE GENOMIC DNA]</scope>
    <source>
        <strain evidence="2">CMW44962</strain>
    </source>
</reference>
<feature type="region of interest" description="Disordered" evidence="1">
    <location>
        <begin position="44"/>
        <end position="81"/>
    </location>
</feature>
<evidence type="ECO:0000313" key="3">
    <source>
        <dbReference type="Proteomes" id="UP001138500"/>
    </source>
</evidence>
<accession>A0A9W7W489</accession>
<sequence>MHEHAAAGLEGVLDEAIAGGEMLEEILVVDIVDLDQLVLEAVEERGIQRRPQDGQHMRDAGRPQRFSAAEREEAKARRGRR</sequence>
<keyword evidence="3" id="KW-1185">Reference proteome</keyword>
<name>A0A9W7W489_9PEZI</name>
<organism evidence="2 3">
    <name type="scientific">Teratosphaeria destructans</name>
    <dbReference type="NCBI Taxonomy" id="418781"/>
    <lineage>
        <taxon>Eukaryota</taxon>
        <taxon>Fungi</taxon>
        <taxon>Dikarya</taxon>
        <taxon>Ascomycota</taxon>
        <taxon>Pezizomycotina</taxon>
        <taxon>Dothideomycetes</taxon>
        <taxon>Dothideomycetidae</taxon>
        <taxon>Mycosphaerellales</taxon>
        <taxon>Teratosphaeriaceae</taxon>
        <taxon>Teratosphaeria</taxon>
    </lineage>
</organism>
<gene>
    <name evidence="2" type="ORF">Tdes44962_MAKER08609</name>
</gene>
<reference evidence="2 3" key="1">
    <citation type="journal article" date="2018" name="IMA Fungus">
        <title>IMA Genome-F 10: Nine draft genome sequences of Claviceps purpurea s.lat., including C. arundinis, C. humidiphila, and C. cf. spartinae, pseudomolecules for the pitch canker pathogen Fusarium circinatum, draft genome of Davidsoniella eucalypti, Grosmannia galeiformis, Quambalaria eucalypti, and Teratosphaeria destructans.</title>
        <authorList>
            <person name="Wingfield B.D."/>
            <person name="Liu M."/>
            <person name="Nguyen H.D."/>
            <person name="Lane F.A."/>
            <person name="Morgan S.W."/>
            <person name="De Vos L."/>
            <person name="Wilken P.M."/>
            <person name="Duong T.A."/>
            <person name="Aylward J."/>
            <person name="Coetzee M.P."/>
            <person name="Dadej K."/>
            <person name="De Beer Z.W."/>
            <person name="Findlay W."/>
            <person name="Havenga M."/>
            <person name="Kolarik M."/>
            <person name="Menzies J.G."/>
            <person name="Naidoo K."/>
            <person name="Pochopski O."/>
            <person name="Shoukouhi P."/>
            <person name="Santana Q.C."/>
            <person name="Seifert K.A."/>
            <person name="Soal N."/>
            <person name="Steenkamp E.T."/>
            <person name="Tatham C.T."/>
            <person name="van der Nest M.A."/>
            <person name="Wingfield M.J."/>
        </authorList>
    </citation>
    <scope>NUCLEOTIDE SEQUENCE [LARGE SCALE GENOMIC DNA]</scope>
    <source>
        <strain evidence="2">CMW44962</strain>
    </source>
</reference>
<proteinExistence type="predicted"/>
<comment type="caution">
    <text evidence="2">The sequence shown here is derived from an EMBL/GenBank/DDBJ whole genome shotgun (WGS) entry which is preliminary data.</text>
</comment>
<dbReference type="EMBL" id="RIBY02000979">
    <property type="protein sequence ID" value="KAH9834697.1"/>
    <property type="molecule type" value="Genomic_DNA"/>
</dbReference>
<dbReference type="Proteomes" id="UP001138500">
    <property type="component" value="Unassembled WGS sequence"/>
</dbReference>
<evidence type="ECO:0000256" key="1">
    <source>
        <dbReference type="SAM" id="MobiDB-lite"/>
    </source>
</evidence>
<protein>
    <submittedName>
        <fullName evidence="2">Uncharacterized protein</fullName>
    </submittedName>
</protein>
<dbReference type="AlphaFoldDB" id="A0A9W7W489"/>
<evidence type="ECO:0000313" key="2">
    <source>
        <dbReference type="EMBL" id="KAH9834697.1"/>
    </source>
</evidence>